<keyword evidence="8" id="KW-0812">Transmembrane</keyword>
<feature type="transmembrane region" description="Helical" evidence="8">
    <location>
        <begin position="171"/>
        <end position="189"/>
    </location>
</feature>
<gene>
    <name evidence="10" type="ORF">FHL15_010396</name>
</gene>
<evidence type="ECO:0000256" key="3">
    <source>
        <dbReference type="ARBA" id="ARBA00022630"/>
    </source>
</evidence>
<keyword evidence="4" id="KW-0274">FAD</keyword>
<dbReference type="Gene3D" id="3.50.50.60">
    <property type="entry name" value="FAD/NAD(P)-binding domain"/>
    <property type="match status" value="3"/>
</dbReference>
<evidence type="ECO:0000256" key="5">
    <source>
        <dbReference type="ARBA" id="ARBA00023002"/>
    </source>
</evidence>
<dbReference type="SUPFAM" id="SSF51905">
    <property type="entry name" value="FAD/NAD(P)-binding domain"/>
    <property type="match status" value="2"/>
</dbReference>
<keyword evidence="8" id="KW-0472">Membrane</keyword>
<dbReference type="AlphaFoldDB" id="A0A553HL94"/>
<dbReference type="STRING" id="2512241.A0A553HL94"/>
<dbReference type="PANTHER" id="PTHR13789:SF307">
    <property type="entry name" value="HYDROXYLASE, PUTATIVE (AFU_ORTHOLOGUE AFUA_2G04330)-RELATED"/>
    <property type="match status" value="1"/>
</dbReference>
<dbReference type="OrthoDB" id="1878542at2759"/>
<evidence type="ECO:0000256" key="4">
    <source>
        <dbReference type="ARBA" id="ARBA00022827"/>
    </source>
</evidence>
<evidence type="ECO:0000256" key="2">
    <source>
        <dbReference type="ARBA" id="ARBA00007992"/>
    </source>
</evidence>
<dbReference type="PRINTS" id="PR00420">
    <property type="entry name" value="RNGMNOXGNASE"/>
</dbReference>
<reference evidence="11" key="1">
    <citation type="submission" date="2019-06" db="EMBL/GenBank/DDBJ databases">
        <title>Draft genome sequence of the griseofulvin-producing fungus Xylaria cubensis strain G536.</title>
        <authorList>
            <person name="Mead M.E."/>
            <person name="Raja H.A."/>
            <person name="Steenwyk J.L."/>
            <person name="Knowles S.L."/>
            <person name="Oberlies N.H."/>
            <person name="Rokas A."/>
        </authorList>
    </citation>
    <scope>NUCLEOTIDE SEQUENCE [LARGE SCALE GENOMIC DNA]</scope>
    <source>
        <strain evidence="11">G536</strain>
    </source>
</reference>
<name>A0A553HL94_9PEZI</name>
<dbReference type="GO" id="GO:0071949">
    <property type="term" value="F:FAD binding"/>
    <property type="evidence" value="ECO:0007669"/>
    <property type="project" value="InterPro"/>
</dbReference>
<evidence type="ECO:0000313" key="10">
    <source>
        <dbReference type="EMBL" id="TRX88724.1"/>
    </source>
</evidence>
<dbReference type="InterPro" id="IPR036188">
    <property type="entry name" value="FAD/NAD-bd_sf"/>
</dbReference>
<keyword evidence="5" id="KW-0560">Oxidoreductase</keyword>
<dbReference type="Gene3D" id="3.30.9.10">
    <property type="entry name" value="D-Amino Acid Oxidase, subunit A, domain 2"/>
    <property type="match status" value="1"/>
</dbReference>
<comment type="pathway">
    <text evidence="1">Secondary metabolite biosynthesis.</text>
</comment>
<dbReference type="InterPro" id="IPR050493">
    <property type="entry name" value="FAD-dep_Monooxygenase_BioMet"/>
</dbReference>
<dbReference type="GO" id="GO:0004497">
    <property type="term" value="F:monooxygenase activity"/>
    <property type="evidence" value="ECO:0007669"/>
    <property type="project" value="UniProtKB-KW"/>
</dbReference>
<feature type="domain" description="FAD-binding" evidence="9">
    <location>
        <begin position="172"/>
        <end position="313"/>
    </location>
</feature>
<dbReference type="EMBL" id="VFLP01000081">
    <property type="protein sequence ID" value="TRX88724.1"/>
    <property type="molecule type" value="Genomic_DNA"/>
</dbReference>
<dbReference type="InterPro" id="IPR002938">
    <property type="entry name" value="FAD-bd"/>
</dbReference>
<evidence type="ECO:0000256" key="6">
    <source>
        <dbReference type="ARBA" id="ARBA00023033"/>
    </source>
</evidence>
<evidence type="ECO:0000256" key="8">
    <source>
        <dbReference type="SAM" id="Phobius"/>
    </source>
</evidence>
<evidence type="ECO:0000256" key="7">
    <source>
        <dbReference type="SAM" id="MobiDB-lite"/>
    </source>
</evidence>
<sequence>MSVDYFTDTSIFFPVLIIPKLATIDPAEGLAMDLIVEGPTLHHLQGSACNRSLDRFELDLSPDLTHTELRESISEQYQPQHAEEQNPKLLDVSRWRHTIISHQQTYTRGHFPVSQPGSLRRAEIFSSVRARNLLTGFMLISTFEVIGVRVIYQMDKQYDSAFSERRAVRPLSVIVVGAGIGGLALGYLMRKTGHDVGDKPADPSAEVILERRMEIAEVGAGLQLAPNCLRILRRFGLLDETMKHATVLERNSLRRWMDDEELGSIPLVPDVEDHFGAPLAVIHRADLQRILYDAAIRSGCKILKDHEVIDVDQQFLPRLAAAGGYIDQLVPIQESAYRFVLPKELVKHDEKIMSLLNKNQGMRYLGPGGHIMAYPLRNNTLYNVVLVRAADGEISNKTSWTTYGKKEKILECYREWCPLVRALISHVPSSGLLETPMSNMLPLPTWYKGKIALAGDACRESLLLFFNCLCSLAPVTIACTQATPNFYHAEEALTPGLDYMLPYVAQGAANAIEDAGTLAMAFTCTDQIELALELYQLVRKDRSERIQASAGNNGLTLHLPDGEGQRRRDESIRAASRGMSTANPDQWSDRENREFMWNVDVMAETIEKFESLAQETVISHDS</sequence>
<keyword evidence="6" id="KW-0503">Monooxygenase</keyword>
<dbReference type="PANTHER" id="PTHR13789">
    <property type="entry name" value="MONOOXYGENASE"/>
    <property type="match status" value="1"/>
</dbReference>
<keyword evidence="11" id="KW-1185">Reference proteome</keyword>
<evidence type="ECO:0000313" key="11">
    <source>
        <dbReference type="Proteomes" id="UP000319160"/>
    </source>
</evidence>
<keyword evidence="3" id="KW-0285">Flavoprotein</keyword>
<proteinExistence type="inferred from homology"/>
<feature type="compositionally biased region" description="Basic and acidic residues" evidence="7">
    <location>
        <begin position="560"/>
        <end position="572"/>
    </location>
</feature>
<evidence type="ECO:0000259" key="9">
    <source>
        <dbReference type="Pfam" id="PF01494"/>
    </source>
</evidence>
<feature type="region of interest" description="Disordered" evidence="7">
    <location>
        <begin position="551"/>
        <end position="588"/>
    </location>
</feature>
<accession>A0A553HL94</accession>
<protein>
    <recommendedName>
        <fullName evidence="9">FAD-binding domain-containing protein</fullName>
    </recommendedName>
</protein>
<dbReference type="SUPFAM" id="SSF54373">
    <property type="entry name" value="FAD-linked reductases, C-terminal domain"/>
    <property type="match status" value="1"/>
</dbReference>
<evidence type="ECO:0000256" key="1">
    <source>
        <dbReference type="ARBA" id="ARBA00005179"/>
    </source>
</evidence>
<organism evidence="10 11">
    <name type="scientific">Xylaria flabelliformis</name>
    <dbReference type="NCBI Taxonomy" id="2512241"/>
    <lineage>
        <taxon>Eukaryota</taxon>
        <taxon>Fungi</taxon>
        <taxon>Dikarya</taxon>
        <taxon>Ascomycota</taxon>
        <taxon>Pezizomycotina</taxon>
        <taxon>Sordariomycetes</taxon>
        <taxon>Xylariomycetidae</taxon>
        <taxon>Xylariales</taxon>
        <taxon>Xylariaceae</taxon>
        <taxon>Xylaria</taxon>
    </lineage>
</organism>
<dbReference type="Pfam" id="PF01494">
    <property type="entry name" value="FAD_binding_3"/>
    <property type="match status" value="1"/>
</dbReference>
<keyword evidence="8" id="KW-1133">Transmembrane helix</keyword>
<comment type="similarity">
    <text evidence="2">Belongs to the paxM FAD-dependent monooxygenase family.</text>
</comment>
<comment type="caution">
    <text evidence="10">The sequence shown here is derived from an EMBL/GenBank/DDBJ whole genome shotgun (WGS) entry which is preliminary data.</text>
</comment>
<dbReference type="Proteomes" id="UP000319160">
    <property type="component" value="Unassembled WGS sequence"/>
</dbReference>
<feature type="transmembrane region" description="Helical" evidence="8">
    <location>
        <begin position="130"/>
        <end position="151"/>
    </location>
</feature>